<dbReference type="GO" id="GO:0031676">
    <property type="term" value="C:plasma membrane-derived thylakoid membrane"/>
    <property type="evidence" value="ECO:0007669"/>
    <property type="project" value="UniProtKB-SubCell"/>
</dbReference>
<dbReference type="AlphaFoldDB" id="A0A9X5I6D6"/>
<evidence type="ECO:0000256" key="5">
    <source>
        <dbReference type="ARBA" id="ARBA00023136"/>
    </source>
</evidence>
<keyword evidence="10" id="KW-1185">Reference proteome</keyword>
<comment type="caution">
    <text evidence="9">The sequence shown here is derived from an EMBL/GenBank/DDBJ whole genome shotgun (WGS) entry which is preliminary data.</text>
</comment>
<comment type="function">
    <text evidence="8">This protein is part of the stalk that links CF(0) to CF(1). It either transmits conformational changes from CF(0) to CF(1) or is implicated in proton conduction.</text>
</comment>
<dbReference type="GO" id="GO:0046933">
    <property type="term" value="F:proton-transporting ATP synthase activity, rotational mechanism"/>
    <property type="evidence" value="ECO:0007669"/>
    <property type="project" value="UniProtKB-UniRule"/>
</dbReference>
<dbReference type="SUPFAM" id="SSF47928">
    <property type="entry name" value="N-terminal domain of the delta subunit of the F1F0-ATP synthase"/>
    <property type="match status" value="1"/>
</dbReference>
<dbReference type="PRINTS" id="PR00125">
    <property type="entry name" value="ATPASEDELTA"/>
</dbReference>
<evidence type="ECO:0000256" key="1">
    <source>
        <dbReference type="ARBA" id="ARBA00004370"/>
    </source>
</evidence>
<dbReference type="Proteomes" id="UP000031532">
    <property type="component" value="Unassembled WGS sequence"/>
</dbReference>
<dbReference type="OrthoDB" id="9802471at2"/>
<gene>
    <name evidence="8" type="primary">atpH</name>
    <name evidence="8" type="synonym">atpD</name>
    <name evidence="9" type="ORF">QH73_0020530</name>
</gene>
<dbReference type="Gene3D" id="1.10.520.20">
    <property type="entry name" value="N-terminal domain of the delta subunit of the F1F0-ATP synthase"/>
    <property type="match status" value="1"/>
</dbReference>
<evidence type="ECO:0000256" key="6">
    <source>
        <dbReference type="ARBA" id="ARBA00023196"/>
    </source>
</evidence>
<evidence type="ECO:0000256" key="7">
    <source>
        <dbReference type="ARBA" id="ARBA00023310"/>
    </source>
</evidence>
<dbReference type="PROSITE" id="PS00389">
    <property type="entry name" value="ATPASE_DELTA"/>
    <property type="match status" value="1"/>
</dbReference>
<organism evidence="9 10">
    <name type="scientific">Scytonema millei VB511283</name>
    <dbReference type="NCBI Taxonomy" id="1245923"/>
    <lineage>
        <taxon>Bacteria</taxon>
        <taxon>Bacillati</taxon>
        <taxon>Cyanobacteriota</taxon>
        <taxon>Cyanophyceae</taxon>
        <taxon>Nostocales</taxon>
        <taxon>Scytonemataceae</taxon>
        <taxon>Scytonema</taxon>
    </lineage>
</organism>
<evidence type="ECO:0000256" key="4">
    <source>
        <dbReference type="ARBA" id="ARBA00023065"/>
    </source>
</evidence>
<keyword evidence="3 8" id="KW-0375">Hydrogen ion transport</keyword>
<comment type="similarity">
    <text evidence="8">Belongs to the ATPase delta chain family.</text>
</comment>
<protein>
    <recommendedName>
        <fullName evidence="8">ATP synthase subunit delta</fullName>
    </recommendedName>
    <alternativeName>
        <fullName evidence="8">ATP synthase F(1) sector subunit delta</fullName>
    </alternativeName>
    <alternativeName>
        <fullName evidence="8">F-type ATPase subunit delta</fullName>
        <shortName evidence="8">F-ATPase subunit delta</shortName>
    </alternativeName>
</protein>
<keyword evidence="2 8" id="KW-0813">Transport</keyword>
<dbReference type="RefSeq" id="WP_039713996.1">
    <property type="nucleotide sequence ID" value="NZ_JTJC03000006.1"/>
</dbReference>
<dbReference type="Pfam" id="PF00213">
    <property type="entry name" value="OSCP"/>
    <property type="match status" value="1"/>
</dbReference>
<dbReference type="InterPro" id="IPR020781">
    <property type="entry name" value="ATPase_OSCP/d_CS"/>
</dbReference>
<dbReference type="InterPro" id="IPR026015">
    <property type="entry name" value="ATP_synth_OSCP/delta_N_sf"/>
</dbReference>
<accession>A0A9X5I6D6</accession>
<sequence length="185" mass="20680">MSSNAMNEQVVQPYAQALMSVARSNNLTEQFGEDARTLTTLLRESEQFRNFLANPFVSISDKKAVLGRVVGDNVNPYMRNFLMLLVDRRRIILLEGICQQYLALLRELNQTVLAEVTSAVELTEAQKQAVRDKVIAMTNARQVELETRIDRSLIGGAIVKVGSQVIDASIRGQLRRLSLRLTSGT</sequence>
<dbReference type="NCBIfam" id="TIGR01145">
    <property type="entry name" value="ATP_synt_delta"/>
    <property type="match status" value="1"/>
</dbReference>
<keyword evidence="4 8" id="KW-0406">Ion transport</keyword>
<keyword evidence="6 8" id="KW-0139">CF(1)</keyword>
<name>A0A9X5I6D6_9CYAN</name>
<evidence type="ECO:0000313" key="10">
    <source>
        <dbReference type="Proteomes" id="UP000031532"/>
    </source>
</evidence>
<dbReference type="NCBIfam" id="NF004402">
    <property type="entry name" value="PRK05758.2-2"/>
    <property type="match status" value="1"/>
</dbReference>
<dbReference type="PANTHER" id="PTHR11910">
    <property type="entry name" value="ATP SYNTHASE DELTA CHAIN"/>
    <property type="match status" value="1"/>
</dbReference>
<evidence type="ECO:0000256" key="3">
    <source>
        <dbReference type="ARBA" id="ARBA00022781"/>
    </source>
</evidence>
<keyword evidence="7 8" id="KW-0066">ATP synthesis</keyword>
<evidence type="ECO:0000256" key="2">
    <source>
        <dbReference type="ARBA" id="ARBA00022448"/>
    </source>
</evidence>
<evidence type="ECO:0000313" key="9">
    <source>
        <dbReference type="EMBL" id="NHC36991.1"/>
    </source>
</evidence>
<keyword evidence="5 8" id="KW-0472">Membrane</keyword>
<comment type="function">
    <text evidence="8">F(1)F(0) ATP synthase produces ATP from ADP in the presence of a proton or sodium gradient. F-type ATPases consist of two structural domains, F(1) containing the extramembraneous catalytic core and F(0) containing the membrane proton channel, linked together by a central stalk and a peripheral stalk. During catalysis, ATP synthesis in the catalytic domain of F(1) is coupled via a rotary mechanism of the central stalk subunits to proton translocation.</text>
</comment>
<evidence type="ECO:0000256" key="8">
    <source>
        <dbReference type="HAMAP-Rule" id="MF_01416"/>
    </source>
</evidence>
<reference evidence="9 10" key="1">
    <citation type="journal article" date="2015" name="Genome Announc.">
        <title>Draft Genome Sequence of the Terrestrial Cyanobacterium Scytonema millei VB511283, Isolated from Eastern India.</title>
        <authorList>
            <person name="Sen D."/>
            <person name="Chandrababunaidu M.M."/>
            <person name="Singh D."/>
            <person name="Sanghi N."/>
            <person name="Ghorai A."/>
            <person name="Mishra G.P."/>
            <person name="Madduluri M."/>
            <person name="Adhikary S.P."/>
            <person name="Tripathy S."/>
        </authorList>
    </citation>
    <scope>NUCLEOTIDE SEQUENCE [LARGE SCALE GENOMIC DNA]</scope>
    <source>
        <strain evidence="9 10">VB511283</strain>
    </source>
</reference>
<dbReference type="HAMAP" id="MF_01416">
    <property type="entry name" value="ATP_synth_delta_bact"/>
    <property type="match status" value="1"/>
</dbReference>
<dbReference type="GO" id="GO:0045259">
    <property type="term" value="C:proton-transporting ATP synthase complex"/>
    <property type="evidence" value="ECO:0007669"/>
    <property type="project" value="UniProtKB-KW"/>
</dbReference>
<dbReference type="EMBL" id="JTJC03000006">
    <property type="protein sequence ID" value="NHC36991.1"/>
    <property type="molecule type" value="Genomic_DNA"/>
</dbReference>
<dbReference type="InterPro" id="IPR000711">
    <property type="entry name" value="ATPase_OSCP/dsu"/>
</dbReference>
<comment type="subcellular location">
    <subcellularLocation>
        <location evidence="8">Cellular thylakoid membrane</location>
        <topology evidence="8">Peripheral membrane protein</topology>
    </subcellularLocation>
    <subcellularLocation>
        <location evidence="1">Membrane</location>
    </subcellularLocation>
</comment>
<proteinExistence type="inferred from homology"/>
<keyword evidence="8" id="KW-0793">Thylakoid</keyword>